<protein>
    <submittedName>
        <fullName evidence="1">Uncharacterized protein</fullName>
    </submittedName>
</protein>
<dbReference type="AlphaFoldDB" id="A0A0K2VFI5"/>
<name>A0A0K2VFI5_LEPSM</name>
<organism evidence="1">
    <name type="scientific">Lepeophtheirus salmonis</name>
    <name type="common">Salmon louse</name>
    <name type="synonym">Caligus salmonis</name>
    <dbReference type="NCBI Taxonomy" id="72036"/>
    <lineage>
        <taxon>Eukaryota</taxon>
        <taxon>Metazoa</taxon>
        <taxon>Ecdysozoa</taxon>
        <taxon>Arthropoda</taxon>
        <taxon>Crustacea</taxon>
        <taxon>Multicrustacea</taxon>
        <taxon>Hexanauplia</taxon>
        <taxon>Copepoda</taxon>
        <taxon>Siphonostomatoida</taxon>
        <taxon>Caligidae</taxon>
        <taxon>Lepeophtheirus</taxon>
    </lineage>
</organism>
<accession>A0A0K2VFI5</accession>
<reference evidence="1" key="1">
    <citation type="submission" date="2014-05" db="EMBL/GenBank/DDBJ databases">
        <authorList>
            <person name="Chronopoulou M."/>
        </authorList>
    </citation>
    <scope>NUCLEOTIDE SEQUENCE</scope>
    <source>
        <tissue evidence="1">Whole organism</tissue>
    </source>
</reference>
<dbReference type="EMBL" id="HACA01031769">
    <property type="protein sequence ID" value="CDW49130.1"/>
    <property type="molecule type" value="Transcribed_RNA"/>
</dbReference>
<sequence length="60" mass="6480">MKEKSKDPVLRAVFKCIFSVFKPSPSHPTCGLSGPESSCTGFLCSFGGSSTHAPYPWENN</sequence>
<proteinExistence type="predicted"/>
<evidence type="ECO:0000313" key="1">
    <source>
        <dbReference type="EMBL" id="CDW49130.1"/>
    </source>
</evidence>